<dbReference type="Proteomes" id="UP000014923">
    <property type="component" value="Unassembled WGS sequence"/>
</dbReference>
<protein>
    <submittedName>
        <fullName evidence="2">SpoVR</fullName>
    </submittedName>
</protein>
<evidence type="ECO:0000313" key="2">
    <source>
        <dbReference type="EMBL" id="CDF57150.1"/>
    </source>
</evidence>
<dbReference type="AlphaFoldDB" id="R7RPJ5"/>
<gene>
    <name evidence="2" type="ORF">TCEL_00045</name>
</gene>
<comment type="caution">
    <text evidence="2">The sequence shown here is derived from an EMBL/GenBank/DDBJ whole genome shotgun (WGS) entry which is preliminary data.</text>
</comment>
<organism evidence="2 3">
    <name type="scientific">Thermobrachium celere DSM 8682</name>
    <dbReference type="NCBI Taxonomy" id="941824"/>
    <lineage>
        <taxon>Bacteria</taxon>
        <taxon>Bacillati</taxon>
        <taxon>Bacillota</taxon>
        <taxon>Clostridia</taxon>
        <taxon>Eubacteriales</taxon>
        <taxon>Clostridiaceae</taxon>
        <taxon>Thermobrachium</taxon>
    </lineage>
</organism>
<dbReference type="eggNOG" id="COG2719">
    <property type="taxonomic scope" value="Bacteria"/>
</dbReference>
<proteinExistence type="predicted"/>
<feature type="domain" description="SpoVR protein-like N-terminal" evidence="1">
    <location>
        <begin position="2"/>
        <end position="53"/>
    </location>
</feature>
<evidence type="ECO:0000313" key="3">
    <source>
        <dbReference type="Proteomes" id="UP000014923"/>
    </source>
</evidence>
<reference evidence="2" key="1">
    <citation type="submission" date="2013-03" db="EMBL/GenBank/DDBJ databases">
        <title>Draft genome sequence of the hydrogen-ethanol-producing anaerobic alkalithermophilic Caloramator celere.</title>
        <authorList>
            <person name="Ciranna A."/>
            <person name="Larjo A."/>
            <person name="Kivisto A."/>
            <person name="Santala V."/>
            <person name="Roos C."/>
            <person name="Karp M."/>
        </authorList>
    </citation>
    <scope>NUCLEOTIDE SEQUENCE [LARGE SCALE GENOMIC DNA]</scope>
    <source>
        <strain evidence="2">DSM 8682</strain>
    </source>
</reference>
<evidence type="ECO:0000259" key="1">
    <source>
        <dbReference type="Pfam" id="PF04293"/>
    </source>
</evidence>
<dbReference type="Pfam" id="PF04293">
    <property type="entry name" value="SpoVR"/>
    <property type="match status" value="1"/>
</dbReference>
<dbReference type="InterPro" id="IPR056174">
    <property type="entry name" value="SpoVR_N"/>
</dbReference>
<dbReference type="HOGENOM" id="CLU_2738711_0_0_9"/>
<keyword evidence="3" id="KW-1185">Reference proteome</keyword>
<accession>R7RPJ5</accession>
<name>R7RPJ5_9CLOT</name>
<sequence length="71" mass="8639">MDYSIRELMEWNEKIEKIARDYGLDFYEQEFEIVSYEEMLSYEAYIGMPSRYPTGVLERHMKGQRHYIGTT</sequence>
<dbReference type="EMBL" id="CAVN010000069">
    <property type="protein sequence ID" value="CDF57150.1"/>
    <property type="molecule type" value="Genomic_DNA"/>
</dbReference>